<reference evidence="3 4" key="1">
    <citation type="submission" date="2024-09" db="EMBL/GenBank/DDBJ databases">
        <authorList>
            <person name="Sun Q."/>
            <person name="Mori K."/>
        </authorList>
    </citation>
    <scope>NUCLEOTIDE SEQUENCE [LARGE SCALE GENOMIC DNA]</scope>
    <source>
        <strain evidence="3 4">CECT 7682</strain>
    </source>
</reference>
<dbReference type="PROSITE" id="PS50005">
    <property type="entry name" value="TPR"/>
    <property type="match status" value="3"/>
</dbReference>
<keyword evidence="2" id="KW-0732">Signal</keyword>
<gene>
    <name evidence="3" type="ORF">ACFFUR_09635</name>
</gene>
<dbReference type="InterPro" id="IPR011990">
    <property type="entry name" value="TPR-like_helical_dom_sf"/>
</dbReference>
<dbReference type="Gene3D" id="1.25.40.10">
    <property type="entry name" value="Tetratricopeptide repeat domain"/>
    <property type="match status" value="8"/>
</dbReference>
<evidence type="ECO:0000313" key="4">
    <source>
        <dbReference type="Proteomes" id="UP001589654"/>
    </source>
</evidence>
<evidence type="ECO:0000256" key="2">
    <source>
        <dbReference type="SAM" id="SignalP"/>
    </source>
</evidence>
<evidence type="ECO:0000313" key="3">
    <source>
        <dbReference type="EMBL" id="MFB9212070.1"/>
    </source>
</evidence>
<dbReference type="EMBL" id="JBHMEW010000057">
    <property type="protein sequence ID" value="MFB9212070.1"/>
    <property type="molecule type" value="Genomic_DNA"/>
</dbReference>
<accession>A0ABV5J5H4</accession>
<evidence type="ECO:0000256" key="1">
    <source>
        <dbReference type="PROSITE-ProRule" id="PRU00339"/>
    </source>
</evidence>
<dbReference type="SMART" id="SM00028">
    <property type="entry name" value="TPR"/>
    <property type="match status" value="15"/>
</dbReference>
<protein>
    <submittedName>
        <fullName evidence="3">Tetratricopeptide repeat protein</fullName>
    </submittedName>
</protein>
<feature type="signal peptide" evidence="2">
    <location>
        <begin position="1"/>
        <end position="19"/>
    </location>
</feature>
<name>A0ABV5J5H4_9BACT</name>
<dbReference type="Pfam" id="PF13181">
    <property type="entry name" value="TPR_8"/>
    <property type="match status" value="1"/>
</dbReference>
<sequence>MKKIFLLIFTLSGFLQVNAQSGLYQTAIEKDIDEAYELFHKNQYSAAKYEFEYLKEKDLSPSQRVEVDFYHALAALRIENPDGPGLMEKIRVNYPDDPKSNQASLLLGDYYFDQRHYKTALKHYGQFNTNVALAEQKAELWFKMGYAYFKLGDYTNARRYFDPVKKIPSPLIADGYYYSGFSALKLENYQIAIQDFKQADRYPSYQSKVPYMLSEAYYRQQQYEELIQYVTPILKSRSALDQKEEIYLLLAEAYFEKRDFTQAANYYDASSKSGNGNLSREQKYKAGVAQFKVDNPQKATNYFKEVALEKDRLGQVSSYYLGHSYLKLNNDQFALTSFNTAYKGDFDPEIKSEALYNFAKINLEKGSFKEAVNALDTYLDRFPQGAQVQQVENLLSDALINTNNYLRAIQHIEQMGQKSNRIKAAYQKVSFYQGITYFRNKRYKEAIIYFDKSLSYPIDQDIVSQAHFWKGETYMADENPNPAIRSYEQVVQMGTRAEPETLLKTHYGLGYAYFNTQQYHKAATQFKAYTDKLRGAREQAHYEDALIRLGDSYYVQKKFENALQAYRNAIQLRRSFSDYAHYMAGVALNFQNRNQEAIAQLDQVIDGFPNSPYRDDVIFKKAQINMEESDYSKAREGFSLLIQERPNSPYVPYALESRAIANYSLQNYKSTISDYKKILDSYPNAENVDAALVGLQEALSLEGRSGEFSEYLASYKNANPGNESLQNIEYEAAKNLFFSQSYQEAIKAFKGYLKSYPNSSHNQEAQYFIGDAYYRLEQYDKALEAFYELEDKGASSQKAKAISKIAELEFKNKNYLKAVPYYLSSSKNARDRIEEFEAFNGLMESYYQIGRFDSAIYFADKVIQMGDITANATSKGYLVKAKSFLEKGETTKAQDELMALLNQSESVEGAEGLYLLAKTFHESGNYKQSNETIFDFSDRYAVHDYWYGRCFILLGKNYLELKENFQAKATLESIIENSENQEVVEEAQKVLESI</sequence>
<dbReference type="PANTHER" id="PTHR12558">
    <property type="entry name" value="CELL DIVISION CYCLE 16,23,27"/>
    <property type="match status" value="1"/>
</dbReference>
<feature type="repeat" description="TPR" evidence="1">
    <location>
        <begin position="543"/>
        <end position="576"/>
    </location>
</feature>
<proteinExistence type="predicted"/>
<dbReference type="InterPro" id="IPR019734">
    <property type="entry name" value="TPR_rpt"/>
</dbReference>
<dbReference type="SUPFAM" id="SSF48452">
    <property type="entry name" value="TPR-like"/>
    <property type="match status" value="6"/>
</dbReference>
<dbReference type="RefSeq" id="WP_290249482.1">
    <property type="nucleotide sequence ID" value="NZ_JAUFQT010000002.1"/>
</dbReference>
<organism evidence="3 4">
    <name type="scientific">Echinicola jeungdonensis</name>
    <dbReference type="NCBI Taxonomy" id="709343"/>
    <lineage>
        <taxon>Bacteria</taxon>
        <taxon>Pseudomonadati</taxon>
        <taxon>Bacteroidota</taxon>
        <taxon>Cytophagia</taxon>
        <taxon>Cytophagales</taxon>
        <taxon>Cyclobacteriaceae</taxon>
        <taxon>Echinicola</taxon>
    </lineage>
</organism>
<feature type="chain" id="PRO_5046476261" evidence="2">
    <location>
        <begin position="20"/>
        <end position="994"/>
    </location>
</feature>
<dbReference type="Pfam" id="PF13432">
    <property type="entry name" value="TPR_16"/>
    <property type="match status" value="2"/>
</dbReference>
<feature type="repeat" description="TPR" evidence="1">
    <location>
        <begin position="763"/>
        <end position="796"/>
    </location>
</feature>
<feature type="repeat" description="TPR" evidence="1">
    <location>
        <begin position="138"/>
        <end position="171"/>
    </location>
</feature>
<dbReference type="PANTHER" id="PTHR12558:SF47">
    <property type="entry name" value="LIPOPOLYSACCHARIDE ASSEMBLY PROTEIN B"/>
    <property type="match status" value="1"/>
</dbReference>
<keyword evidence="4" id="KW-1185">Reference proteome</keyword>
<dbReference type="Proteomes" id="UP001589654">
    <property type="component" value="Unassembled WGS sequence"/>
</dbReference>
<comment type="caution">
    <text evidence="3">The sequence shown here is derived from an EMBL/GenBank/DDBJ whole genome shotgun (WGS) entry which is preliminary data.</text>
</comment>
<keyword evidence="1" id="KW-0802">TPR repeat</keyword>